<dbReference type="RefSeq" id="XP_017881697.1">
    <property type="nucleotide sequence ID" value="XM_018026208.2"/>
</dbReference>
<keyword evidence="8" id="KW-1185">Reference proteome</keyword>
<evidence type="ECO:0000256" key="1">
    <source>
        <dbReference type="ARBA" id="ARBA00011738"/>
    </source>
</evidence>
<dbReference type="GO" id="GO:0004364">
    <property type="term" value="F:glutathione transferase activity"/>
    <property type="evidence" value="ECO:0007669"/>
    <property type="project" value="UniProtKB-EC"/>
</dbReference>
<dbReference type="CDD" id="cd03192">
    <property type="entry name" value="GST_C_Sigma_like"/>
    <property type="match status" value="1"/>
</dbReference>
<dbReference type="InterPro" id="IPR004045">
    <property type="entry name" value="Glutathione_S-Trfase_N"/>
</dbReference>
<dbReference type="AlphaFoldDB" id="A0AAJ7J0U0"/>
<dbReference type="FunFam" id="1.20.1050.10:FF:000030">
    <property type="entry name" value="Glutathione S-transferase S1"/>
    <property type="match status" value="1"/>
</dbReference>
<dbReference type="InterPro" id="IPR036249">
    <property type="entry name" value="Thioredoxin-like_sf"/>
</dbReference>
<evidence type="ECO:0000256" key="5">
    <source>
        <dbReference type="ARBA" id="ARBA00047960"/>
    </source>
</evidence>
<evidence type="ECO:0000256" key="4">
    <source>
        <dbReference type="ARBA" id="ARBA00038317"/>
    </source>
</evidence>
<dbReference type="InterPro" id="IPR004046">
    <property type="entry name" value="GST_C"/>
</dbReference>
<dbReference type="InterPro" id="IPR036282">
    <property type="entry name" value="Glutathione-S-Trfase_C_sf"/>
</dbReference>
<dbReference type="Gene3D" id="3.40.30.10">
    <property type="entry name" value="Glutaredoxin"/>
    <property type="match status" value="1"/>
</dbReference>
<dbReference type="SUPFAM" id="SSF52833">
    <property type="entry name" value="Thioredoxin-like"/>
    <property type="match status" value="1"/>
</dbReference>
<gene>
    <name evidence="9" type="primary">LOC108625879</name>
</gene>
<dbReference type="SFLD" id="SFLDG01205">
    <property type="entry name" value="AMPS.1"/>
    <property type="match status" value="1"/>
</dbReference>
<evidence type="ECO:0000313" key="9">
    <source>
        <dbReference type="RefSeq" id="XP_017881697.1"/>
    </source>
</evidence>
<dbReference type="SFLD" id="SFLDG00363">
    <property type="entry name" value="AMPS_(cytGST):_Alpha-__Mu-__Pi"/>
    <property type="match status" value="1"/>
</dbReference>
<comment type="similarity">
    <text evidence="4">Belongs to the GST superfamily. Sigma family.</text>
</comment>
<dbReference type="Gene3D" id="1.20.1050.10">
    <property type="match status" value="1"/>
</dbReference>
<evidence type="ECO:0000256" key="3">
    <source>
        <dbReference type="ARBA" id="ARBA00022679"/>
    </source>
</evidence>
<sequence>MPSYKLTYFPVKALGEPIRFLFSYAGIPFEDVRFDREDWPKIKPTTPYGQVPMLEVDGKKVAQSTAICRYLAKKAGLVGKDDWEALEIDATVDTIHDLRARLAAFHYEEDPNTKAAKEKVVEEQVPPYLERLDAQVAKNGGYFVGGALSWADLLFVSLLDYLNFMNKKTDLIEKYENLKQLRDKVLALPAIKTWVESRPESEC</sequence>
<dbReference type="PROSITE" id="PS50404">
    <property type="entry name" value="GST_NTER"/>
    <property type="match status" value="1"/>
</dbReference>
<comment type="subunit">
    <text evidence="1">Homodimer.</text>
</comment>
<feature type="domain" description="GST C-terminal" evidence="7">
    <location>
        <begin position="81"/>
        <end position="203"/>
    </location>
</feature>
<dbReference type="EC" id="2.5.1.18" evidence="2"/>
<feature type="domain" description="GST N-terminal" evidence="6">
    <location>
        <begin position="2"/>
        <end position="79"/>
    </location>
</feature>
<dbReference type="GO" id="GO:0006749">
    <property type="term" value="P:glutathione metabolic process"/>
    <property type="evidence" value="ECO:0007669"/>
    <property type="project" value="TreeGrafter"/>
</dbReference>
<accession>A0AAJ7J0U0</accession>
<dbReference type="FunFam" id="3.40.30.10:FF:000189">
    <property type="entry name" value="Glutathione S-Transferase"/>
    <property type="match status" value="1"/>
</dbReference>
<evidence type="ECO:0000313" key="8">
    <source>
        <dbReference type="Proteomes" id="UP000694925"/>
    </source>
</evidence>
<dbReference type="Pfam" id="PF02798">
    <property type="entry name" value="GST_N"/>
    <property type="match status" value="1"/>
</dbReference>
<dbReference type="PANTHER" id="PTHR11571">
    <property type="entry name" value="GLUTATHIONE S-TRANSFERASE"/>
    <property type="match status" value="1"/>
</dbReference>
<keyword evidence="3" id="KW-0808">Transferase</keyword>
<dbReference type="PROSITE" id="PS50405">
    <property type="entry name" value="GST_CTER"/>
    <property type="match status" value="1"/>
</dbReference>
<name>A0AAJ7J0U0_9HYME</name>
<evidence type="ECO:0000256" key="2">
    <source>
        <dbReference type="ARBA" id="ARBA00012452"/>
    </source>
</evidence>
<evidence type="ECO:0000259" key="6">
    <source>
        <dbReference type="PROSITE" id="PS50404"/>
    </source>
</evidence>
<organism evidence="8 9">
    <name type="scientific">Ceratina calcarata</name>
    <dbReference type="NCBI Taxonomy" id="156304"/>
    <lineage>
        <taxon>Eukaryota</taxon>
        <taxon>Metazoa</taxon>
        <taxon>Ecdysozoa</taxon>
        <taxon>Arthropoda</taxon>
        <taxon>Hexapoda</taxon>
        <taxon>Insecta</taxon>
        <taxon>Pterygota</taxon>
        <taxon>Neoptera</taxon>
        <taxon>Endopterygota</taxon>
        <taxon>Hymenoptera</taxon>
        <taxon>Apocrita</taxon>
        <taxon>Aculeata</taxon>
        <taxon>Apoidea</taxon>
        <taxon>Anthophila</taxon>
        <taxon>Apidae</taxon>
        <taxon>Ceratina</taxon>
        <taxon>Zadontomerus</taxon>
    </lineage>
</organism>
<dbReference type="Proteomes" id="UP000694925">
    <property type="component" value="Unplaced"/>
</dbReference>
<dbReference type="CDD" id="cd03039">
    <property type="entry name" value="GST_N_Sigma_like"/>
    <property type="match status" value="1"/>
</dbReference>
<dbReference type="SUPFAM" id="SSF47616">
    <property type="entry name" value="GST C-terminal domain-like"/>
    <property type="match status" value="1"/>
</dbReference>
<dbReference type="Pfam" id="PF14497">
    <property type="entry name" value="GST_C_3"/>
    <property type="match status" value="1"/>
</dbReference>
<comment type="catalytic activity">
    <reaction evidence="5">
        <text>RX + glutathione = an S-substituted glutathione + a halide anion + H(+)</text>
        <dbReference type="Rhea" id="RHEA:16437"/>
        <dbReference type="ChEBI" id="CHEBI:15378"/>
        <dbReference type="ChEBI" id="CHEBI:16042"/>
        <dbReference type="ChEBI" id="CHEBI:17792"/>
        <dbReference type="ChEBI" id="CHEBI:57925"/>
        <dbReference type="ChEBI" id="CHEBI:90779"/>
        <dbReference type="EC" id="2.5.1.18"/>
    </reaction>
</comment>
<proteinExistence type="inferred from homology"/>
<dbReference type="KEGG" id="ccal:108625879"/>
<dbReference type="InterPro" id="IPR010987">
    <property type="entry name" value="Glutathione-S-Trfase_C-like"/>
</dbReference>
<protein>
    <recommendedName>
        <fullName evidence="2">glutathione transferase</fullName>
        <ecNumber evidence="2">2.5.1.18</ecNumber>
    </recommendedName>
</protein>
<reference evidence="9" key="1">
    <citation type="submission" date="2025-08" db="UniProtKB">
        <authorList>
            <consortium name="RefSeq"/>
        </authorList>
    </citation>
    <scope>IDENTIFICATION</scope>
    <source>
        <tissue evidence="9">Whole body</tissue>
    </source>
</reference>
<dbReference type="PANTHER" id="PTHR11571:SF224">
    <property type="entry name" value="HEMATOPOIETIC PROSTAGLANDIN D SYNTHASE"/>
    <property type="match status" value="1"/>
</dbReference>
<dbReference type="InterPro" id="IPR040079">
    <property type="entry name" value="Glutathione_S-Trfase"/>
</dbReference>
<dbReference type="InterPro" id="IPR050213">
    <property type="entry name" value="GST_superfamily"/>
</dbReference>
<evidence type="ECO:0000259" key="7">
    <source>
        <dbReference type="PROSITE" id="PS50405"/>
    </source>
</evidence>
<dbReference type="GeneID" id="108625879"/>
<dbReference type="SFLD" id="SFLDS00019">
    <property type="entry name" value="Glutathione_Transferase_(cytos"/>
    <property type="match status" value="1"/>
</dbReference>